<dbReference type="STRING" id="81985.R0H1N4"/>
<dbReference type="AlphaFoldDB" id="R0H1N4"/>
<dbReference type="Pfam" id="PF14365">
    <property type="entry name" value="Neprosin_AP"/>
    <property type="match status" value="1"/>
</dbReference>
<evidence type="ECO:0000313" key="3">
    <source>
        <dbReference type="Proteomes" id="UP000029121"/>
    </source>
</evidence>
<dbReference type="Pfam" id="PF03080">
    <property type="entry name" value="Neprosin"/>
    <property type="match status" value="1"/>
</dbReference>
<name>R0H1N4_9BRAS</name>
<evidence type="ECO:0000259" key="1">
    <source>
        <dbReference type="PROSITE" id="PS52045"/>
    </source>
</evidence>
<keyword evidence="3" id="KW-1185">Reference proteome</keyword>
<proteinExistence type="predicted"/>
<dbReference type="Proteomes" id="UP000029121">
    <property type="component" value="Unassembled WGS sequence"/>
</dbReference>
<feature type="domain" description="Neprosin PEP catalytic" evidence="1">
    <location>
        <begin position="145"/>
        <end position="389"/>
    </location>
</feature>
<sequence>MNMKLDSVKMILILLGYIVYFGNMVNVNNHFVDAERVENFSDFEKPQAKIIKTTHGDTYECVDFYKQPAFDHPSMKKHLFNYKLRRASSSKRTSNENFGFLWENGIGCPNGTVPINIVTKDEFLRLSSFSKPRGSWNSSNNQINVGNDQHHFAVSRTKERKRKRYTGATMVVSINDPKVKYGQTSSSRMHVQFGDDFIQIGWIVNPKLYHDSKTRSFVYTKAGDNQCYNQMCSIGIISVRSDFPLGSILGPPCVRGSKTGSYDTFGLLKDKINGNWWLEFKGVEIGFWPAIRFQHSYAIKIEWGGEVYSAFMPSPQMGNGHFPDKHPAFDAIIFNITTFDENYIIDKWVNNTEIFRDNYHGYNVINGRYGVYSYFPSKHIIYFGGPGNI</sequence>
<evidence type="ECO:0000313" key="2">
    <source>
        <dbReference type="EMBL" id="EOA18515.1"/>
    </source>
</evidence>
<dbReference type="KEGG" id="crb:17878011"/>
<dbReference type="EMBL" id="KB870811">
    <property type="protein sequence ID" value="EOA18515.1"/>
    <property type="molecule type" value="Genomic_DNA"/>
</dbReference>
<accession>R0H1N4</accession>
<dbReference type="InterPro" id="IPR004314">
    <property type="entry name" value="Neprosin"/>
</dbReference>
<dbReference type="InterPro" id="IPR053168">
    <property type="entry name" value="Glutamic_endopeptidase"/>
</dbReference>
<dbReference type="PANTHER" id="PTHR31589:SF176">
    <property type="entry name" value="NEPROSIN ACTIVATION PEPTIDE DOMAIN-CONTAINING PROTEIN-RELATED"/>
    <property type="match status" value="1"/>
</dbReference>
<reference evidence="3" key="1">
    <citation type="journal article" date="2013" name="Nat. Genet.">
        <title>The Capsella rubella genome and the genomic consequences of rapid mating system evolution.</title>
        <authorList>
            <person name="Slotte T."/>
            <person name="Hazzouri K.M."/>
            <person name="Agren J.A."/>
            <person name="Koenig D."/>
            <person name="Maumus F."/>
            <person name="Guo Y.L."/>
            <person name="Steige K."/>
            <person name="Platts A.E."/>
            <person name="Escobar J.S."/>
            <person name="Newman L.K."/>
            <person name="Wang W."/>
            <person name="Mandakova T."/>
            <person name="Vello E."/>
            <person name="Smith L.M."/>
            <person name="Henz S.R."/>
            <person name="Steffen J."/>
            <person name="Takuno S."/>
            <person name="Brandvain Y."/>
            <person name="Coop G."/>
            <person name="Andolfatto P."/>
            <person name="Hu T.T."/>
            <person name="Blanchette M."/>
            <person name="Clark R.M."/>
            <person name="Quesneville H."/>
            <person name="Nordborg M."/>
            <person name="Gaut B.S."/>
            <person name="Lysak M.A."/>
            <person name="Jenkins J."/>
            <person name="Grimwood J."/>
            <person name="Chapman J."/>
            <person name="Prochnik S."/>
            <person name="Shu S."/>
            <person name="Rokhsar D."/>
            <person name="Schmutz J."/>
            <person name="Weigel D."/>
            <person name="Wright S.I."/>
        </authorList>
    </citation>
    <scope>NUCLEOTIDE SEQUENCE [LARGE SCALE GENOMIC DNA]</scope>
    <source>
        <strain evidence="3">cv. Monte Gargano</strain>
    </source>
</reference>
<dbReference type="PROSITE" id="PS52045">
    <property type="entry name" value="NEPROSIN_PEP_CD"/>
    <property type="match status" value="1"/>
</dbReference>
<gene>
    <name evidence="2" type="ORF">CARUB_v10007068mg</name>
</gene>
<dbReference type="PANTHER" id="PTHR31589">
    <property type="entry name" value="PROTEIN, PUTATIVE (DUF239)-RELATED-RELATED"/>
    <property type="match status" value="1"/>
</dbReference>
<dbReference type="OrthoDB" id="1113319at2759"/>
<dbReference type="eggNOG" id="ENOG502RY8N">
    <property type="taxonomic scope" value="Eukaryota"/>
</dbReference>
<dbReference type="InterPro" id="IPR025521">
    <property type="entry name" value="Neprosin_propep"/>
</dbReference>
<protein>
    <recommendedName>
        <fullName evidence="1">Neprosin PEP catalytic domain-containing protein</fullName>
    </recommendedName>
</protein>
<organism evidence="2 3">
    <name type="scientific">Capsella rubella</name>
    <dbReference type="NCBI Taxonomy" id="81985"/>
    <lineage>
        <taxon>Eukaryota</taxon>
        <taxon>Viridiplantae</taxon>
        <taxon>Streptophyta</taxon>
        <taxon>Embryophyta</taxon>
        <taxon>Tracheophyta</taxon>
        <taxon>Spermatophyta</taxon>
        <taxon>Magnoliopsida</taxon>
        <taxon>eudicotyledons</taxon>
        <taxon>Gunneridae</taxon>
        <taxon>Pentapetalae</taxon>
        <taxon>rosids</taxon>
        <taxon>malvids</taxon>
        <taxon>Brassicales</taxon>
        <taxon>Brassicaceae</taxon>
        <taxon>Camelineae</taxon>
        <taxon>Capsella</taxon>
    </lineage>
</organism>